<dbReference type="UniPathway" id="UPA00078"/>
<dbReference type="GO" id="GO:0032259">
    <property type="term" value="P:methylation"/>
    <property type="evidence" value="ECO:0007669"/>
    <property type="project" value="UniProtKB-KW"/>
</dbReference>
<accession>A0A7X4WBT1</accession>
<dbReference type="RefSeq" id="WP_161445047.1">
    <property type="nucleotide sequence ID" value="NZ_WXWU01000029.1"/>
</dbReference>
<dbReference type="GO" id="GO:0008757">
    <property type="term" value="F:S-adenosylmethionine-dependent methyltransferase activity"/>
    <property type="evidence" value="ECO:0007669"/>
    <property type="project" value="InterPro"/>
</dbReference>
<dbReference type="AlphaFoldDB" id="A0A7X4WBT1"/>
<proteinExistence type="inferred from homology"/>
<dbReference type="GO" id="GO:0010340">
    <property type="term" value="F:carboxyl-O-methyltransferase activity"/>
    <property type="evidence" value="ECO:0007669"/>
    <property type="project" value="UniProtKB-UniRule"/>
</dbReference>
<dbReference type="InterPro" id="IPR050602">
    <property type="entry name" value="Malonyl-ACP_OMT"/>
</dbReference>
<evidence type="ECO:0000313" key="11">
    <source>
        <dbReference type="Proteomes" id="UP000465712"/>
    </source>
</evidence>
<dbReference type="InterPro" id="IPR013216">
    <property type="entry name" value="Methyltransf_11"/>
</dbReference>
<reference evidence="10 11" key="1">
    <citation type="submission" date="2017-05" db="EMBL/GenBank/DDBJ databases">
        <title>High clonality and local adaptation shapes Vibrionaceae linages within an endangered oasis.</title>
        <authorList>
            <person name="Vazquez-Rosas-Landa M."/>
        </authorList>
    </citation>
    <scope>NUCLEOTIDE SEQUENCE [LARGE SCALE GENOMIC DNA]</scope>
    <source>
        <strain evidence="10 11">P46_P4S1P180</strain>
    </source>
</reference>
<comment type="pathway">
    <text evidence="2 8">Cofactor biosynthesis; biotin biosynthesis.</text>
</comment>
<gene>
    <name evidence="8 10" type="primary">bioC</name>
    <name evidence="10" type="ORF">CAG72_11540</name>
</gene>
<dbReference type="SUPFAM" id="SSF53335">
    <property type="entry name" value="S-adenosyl-L-methionine-dependent methyltransferases"/>
    <property type="match status" value="1"/>
</dbReference>
<dbReference type="GO" id="GO:0102130">
    <property type="term" value="F:malonyl-CoA methyltransferase activity"/>
    <property type="evidence" value="ECO:0007669"/>
    <property type="project" value="UniProtKB-EC"/>
</dbReference>
<evidence type="ECO:0000256" key="1">
    <source>
        <dbReference type="ARBA" id="ARBA00000852"/>
    </source>
</evidence>
<comment type="function">
    <text evidence="8">Converts the free carboxyl group of a malonyl-thioester to its methyl ester by transfer of a methyl group from S-adenosyl-L-methionine (SAM). It allows to synthesize pimeloyl-ACP via the fatty acid synthetic pathway.</text>
</comment>
<evidence type="ECO:0000313" key="10">
    <source>
        <dbReference type="EMBL" id="NAW65848.1"/>
    </source>
</evidence>
<dbReference type="CDD" id="cd02440">
    <property type="entry name" value="AdoMet_MTases"/>
    <property type="match status" value="1"/>
</dbReference>
<dbReference type="Proteomes" id="UP000465712">
    <property type="component" value="Unassembled WGS sequence"/>
</dbReference>
<sequence>MQEISPTVAVRPQNQSLSGSDKQAIAASFGKAAKHYDQSAAFQRQVGHQLLDTLPCLPQGSHWLDTGCGTGYFTRQLQAMGYQTTAIDLSEPMLAQAKDRCDGTGVFCVADAESLPFPDNHFDAAFSSLALQWCSDLAVPLRELQRVVKPGGVIGVTTLAEGTLFELEHAWLSVDAQQHVNQFDSVTRLSQAVADAGLNAAEFSVKPVVMHYESALGLMKDLKGIGATHLSEQRRQGMFGRTTLNRIENAYARFRDSTGQLPATYQVCFGVFTNV</sequence>
<evidence type="ECO:0000256" key="5">
    <source>
        <dbReference type="ARBA" id="ARBA00022679"/>
    </source>
</evidence>
<protein>
    <recommendedName>
        <fullName evidence="3 8">Malonyl-[acyl-carrier protein] O-methyltransferase</fullName>
        <shortName evidence="8">Malonyl-ACP O-methyltransferase</shortName>
        <ecNumber evidence="3 8">2.1.1.197</ecNumber>
    </recommendedName>
    <alternativeName>
        <fullName evidence="8">Biotin synthesis protein BioC</fullName>
    </alternativeName>
</protein>
<evidence type="ECO:0000256" key="2">
    <source>
        <dbReference type="ARBA" id="ARBA00004746"/>
    </source>
</evidence>
<evidence type="ECO:0000259" key="9">
    <source>
        <dbReference type="Pfam" id="PF08241"/>
    </source>
</evidence>
<evidence type="ECO:0000256" key="4">
    <source>
        <dbReference type="ARBA" id="ARBA00022603"/>
    </source>
</evidence>
<evidence type="ECO:0000256" key="8">
    <source>
        <dbReference type="HAMAP-Rule" id="MF_00835"/>
    </source>
</evidence>
<keyword evidence="4 8" id="KW-0489">Methyltransferase</keyword>
<comment type="similarity">
    <text evidence="8">Belongs to the methyltransferase superfamily.</text>
</comment>
<name>A0A7X4WBT1_9GAMM</name>
<organism evidence="10 11">
    <name type="scientific">Photobacterium halotolerans</name>
    <dbReference type="NCBI Taxonomy" id="265726"/>
    <lineage>
        <taxon>Bacteria</taxon>
        <taxon>Pseudomonadati</taxon>
        <taxon>Pseudomonadota</taxon>
        <taxon>Gammaproteobacteria</taxon>
        <taxon>Vibrionales</taxon>
        <taxon>Vibrionaceae</taxon>
        <taxon>Photobacterium</taxon>
    </lineage>
</organism>
<dbReference type="OrthoDB" id="9760689at2"/>
<feature type="domain" description="Methyltransferase type 11" evidence="9">
    <location>
        <begin position="64"/>
        <end position="154"/>
    </location>
</feature>
<dbReference type="HAMAP" id="MF_00835">
    <property type="entry name" value="BioC"/>
    <property type="match status" value="1"/>
</dbReference>
<dbReference type="InterPro" id="IPR011814">
    <property type="entry name" value="BioC"/>
</dbReference>
<keyword evidence="6 8" id="KW-0949">S-adenosyl-L-methionine</keyword>
<evidence type="ECO:0000256" key="3">
    <source>
        <dbReference type="ARBA" id="ARBA00012327"/>
    </source>
</evidence>
<keyword evidence="5 8" id="KW-0808">Transferase</keyword>
<evidence type="ECO:0000256" key="6">
    <source>
        <dbReference type="ARBA" id="ARBA00022691"/>
    </source>
</evidence>
<evidence type="ECO:0000256" key="7">
    <source>
        <dbReference type="ARBA" id="ARBA00022756"/>
    </source>
</evidence>
<dbReference type="Pfam" id="PF08241">
    <property type="entry name" value="Methyltransf_11"/>
    <property type="match status" value="1"/>
</dbReference>
<keyword evidence="7 8" id="KW-0093">Biotin biosynthesis</keyword>
<dbReference type="InterPro" id="IPR029063">
    <property type="entry name" value="SAM-dependent_MTases_sf"/>
</dbReference>
<dbReference type="Gene3D" id="3.40.50.150">
    <property type="entry name" value="Vaccinia Virus protein VP39"/>
    <property type="match status" value="1"/>
</dbReference>
<comment type="catalytic activity">
    <reaction evidence="1 8">
        <text>malonyl-[ACP] + S-adenosyl-L-methionine = malonyl-[ACP] methyl ester + S-adenosyl-L-homocysteine</text>
        <dbReference type="Rhea" id="RHEA:17105"/>
        <dbReference type="Rhea" id="RHEA-COMP:9623"/>
        <dbReference type="Rhea" id="RHEA-COMP:9954"/>
        <dbReference type="ChEBI" id="CHEBI:57856"/>
        <dbReference type="ChEBI" id="CHEBI:59789"/>
        <dbReference type="ChEBI" id="CHEBI:78449"/>
        <dbReference type="ChEBI" id="CHEBI:78845"/>
        <dbReference type="EC" id="2.1.1.197"/>
    </reaction>
</comment>
<dbReference type="NCBIfam" id="TIGR02072">
    <property type="entry name" value="BioC"/>
    <property type="match status" value="1"/>
</dbReference>
<dbReference type="GO" id="GO:0009102">
    <property type="term" value="P:biotin biosynthetic process"/>
    <property type="evidence" value="ECO:0007669"/>
    <property type="project" value="UniProtKB-UniRule"/>
</dbReference>
<dbReference type="EC" id="2.1.1.197" evidence="3 8"/>
<dbReference type="PANTHER" id="PTHR13090:SF1">
    <property type="entry name" value="ARGININE-HYDROXYLASE NDUFAF5, MITOCHONDRIAL"/>
    <property type="match status" value="1"/>
</dbReference>
<dbReference type="EMBL" id="WXWW01000171">
    <property type="protein sequence ID" value="NAW65848.1"/>
    <property type="molecule type" value="Genomic_DNA"/>
</dbReference>
<comment type="caution">
    <text evidence="10">The sequence shown here is derived from an EMBL/GenBank/DDBJ whole genome shotgun (WGS) entry which is preliminary data.</text>
</comment>
<dbReference type="PANTHER" id="PTHR13090">
    <property type="entry name" value="ARGININE-HYDROXYLASE NDUFAF5, MITOCHONDRIAL"/>
    <property type="match status" value="1"/>
</dbReference>